<dbReference type="RefSeq" id="WP_088256707.1">
    <property type="nucleotide sequence ID" value="NZ_NIDE01000009.1"/>
</dbReference>
<organism evidence="1 2">
    <name type="scientific">Fimbriiglobus ruber</name>
    <dbReference type="NCBI Taxonomy" id="1908690"/>
    <lineage>
        <taxon>Bacteria</taxon>
        <taxon>Pseudomonadati</taxon>
        <taxon>Planctomycetota</taxon>
        <taxon>Planctomycetia</taxon>
        <taxon>Gemmatales</taxon>
        <taxon>Gemmataceae</taxon>
        <taxon>Fimbriiglobus</taxon>
    </lineage>
</organism>
<evidence type="ECO:0000313" key="1">
    <source>
        <dbReference type="EMBL" id="OWK39878.1"/>
    </source>
</evidence>
<accession>A0A225DMV2</accession>
<keyword evidence="2" id="KW-1185">Reference proteome</keyword>
<proteinExistence type="predicted"/>
<protein>
    <submittedName>
        <fullName evidence="1">Uncharacterized protein</fullName>
    </submittedName>
</protein>
<sequence length="94" mass="10430">MTVRTRLTRLEQSARDRPPADVLHIISLVRTDQDPDRRPPGVYHYPSRTSVDLVYDGPEPDPAALRTLTDRLAPWGLVIACDAGEPSSEIPPDS</sequence>
<dbReference type="EMBL" id="NIDE01000009">
    <property type="protein sequence ID" value="OWK39878.1"/>
    <property type="molecule type" value="Genomic_DNA"/>
</dbReference>
<gene>
    <name evidence="1" type="ORF">FRUB_05768</name>
</gene>
<name>A0A225DMV2_9BACT</name>
<comment type="caution">
    <text evidence="1">The sequence shown here is derived from an EMBL/GenBank/DDBJ whole genome shotgun (WGS) entry which is preliminary data.</text>
</comment>
<dbReference type="Proteomes" id="UP000214646">
    <property type="component" value="Unassembled WGS sequence"/>
</dbReference>
<reference evidence="2" key="1">
    <citation type="submission" date="2017-06" db="EMBL/GenBank/DDBJ databases">
        <title>Genome analysis of Fimbriiglobus ruber SP5, the first member of the order Planctomycetales with confirmed chitinolytic capability.</title>
        <authorList>
            <person name="Ravin N.V."/>
            <person name="Rakitin A.L."/>
            <person name="Ivanova A.A."/>
            <person name="Beletsky A.V."/>
            <person name="Kulichevskaya I.S."/>
            <person name="Mardanov A.V."/>
            <person name="Dedysh S.N."/>
        </authorList>
    </citation>
    <scope>NUCLEOTIDE SEQUENCE [LARGE SCALE GENOMIC DNA]</scope>
    <source>
        <strain evidence="2">SP5</strain>
    </source>
</reference>
<evidence type="ECO:0000313" key="2">
    <source>
        <dbReference type="Proteomes" id="UP000214646"/>
    </source>
</evidence>
<dbReference type="AlphaFoldDB" id="A0A225DMV2"/>
<dbReference type="OrthoDB" id="301550at2"/>